<dbReference type="GO" id="GO:0015935">
    <property type="term" value="C:small ribosomal subunit"/>
    <property type="evidence" value="ECO:0007669"/>
    <property type="project" value="TreeGrafter"/>
</dbReference>
<dbReference type="PANTHER" id="PTHR33398">
    <property type="entry name" value="30S RIBOSOMAL PROTEIN S20"/>
    <property type="match status" value="1"/>
</dbReference>
<comment type="function">
    <text evidence="1 8">Binds directly to 16S ribosomal RNA.</text>
</comment>
<keyword evidence="5 8" id="KW-0689">Ribosomal protein</keyword>
<dbReference type="GO" id="GO:0003735">
    <property type="term" value="F:structural constituent of ribosome"/>
    <property type="evidence" value="ECO:0007669"/>
    <property type="project" value="InterPro"/>
</dbReference>
<evidence type="ECO:0000256" key="8">
    <source>
        <dbReference type="HAMAP-Rule" id="MF_00500"/>
    </source>
</evidence>
<keyword evidence="4 8" id="KW-0694">RNA-binding</keyword>
<comment type="similarity">
    <text evidence="2 8">Belongs to the bacterial ribosomal protein bS20 family.</text>
</comment>
<organism evidence="9">
    <name type="scientific">Desulfofervidus auxilii</name>
    <dbReference type="NCBI Taxonomy" id="1621989"/>
    <lineage>
        <taxon>Bacteria</taxon>
        <taxon>Pseudomonadati</taxon>
        <taxon>Thermodesulfobacteriota</taxon>
        <taxon>Candidatus Desulfofervidia</taxon>
        <taxon>Candidatus Desulfofervidales</taxon>
        <taxon>Candidatus Desulfofervidaceae</taxon>
        <taxon>Candidatus Desulfofervidus</taxon>
    </lineage>
</organism>
<dbReference type="PANTHER" id="PTHR33398:SF1">
    <property type="entry name" value="SMALL RIBOSOMAL SUBUNIT PROTEIN BS20C"/>
    <property type="match status" value="1"/>
</dbReference>
<evidence type="ECO:0000256" key="3">
    <source>
        <dbReference type="ARBA" id="ARBA00022730"/>
    </source>
</evidence>
<evidence type="ECO:0000256" key="2">
    <source>
        <dbReference type="ARBA" id="ARBA00007634"/>
    </source>
</evidence>
<proteinExistence type="inferred from homology"/>
<dbReference type="SUPFAM" id="SSF46992">
    <property type="entry name" value="Ribosomal protein S20"/>
    <property type="match status" value="1"/>
</dbReference>
<dbReference type="EMBL" id="DQWQ01000142">
    <property type="protein sequence ID" value="HDD35781.1"/>
    <property type="molecule type" value="Genomic_DNA"/>
</dbReference>
<dbReference type="InterPro" id="IPR002583">
    <property type="entry name" value="Ribosomal_bS20"/>
</dbReference>
<name>A0A7V0NEL2_DESA2</name>
<gene>
    <name evidence="8" type="primary">rpsT</name>
    <name evidence="9" type="ORF">ENF30_03155</name>
</gene>
<protein>
    <recommendedName>
        <fullName evidence="7 8">Small ribosomal subunit protein bS20</fullName>
    </recommendedName>
</protein>
<dbReference type="GO" id="GO:0006412">
    <property type="term" value="P:translation"/>
    <property type="evidence" value="ECO:0007669"/>
    <property type="project" value="UniProtKB-UniRule"/>
</dbReference>
<keyword evidence="6 8" id="KW-0687">Ribonucleoprotein</keyword>
<comment type="caution">
    <text evidence="9">The sequence shown here is derived from an EMBL/GenBank/DDBJ whole genome shotgun (WGS) entry which is preliminary data.</text>
</comment>
<dbReference type="InterPro" id="IPR036510">
    <property type="entry name" value="Ribosomal_bS20_sf"/>
</dbReference>
<dbReference type="HAMAP" id="MF_00500">
    <property type="entry name" value="Ribosomal_bS20"/>
    <property type="match status" value="1"/>
</dbReference>
<keyword evidence="3 8" id="KW-0699">rRNA-binding</keyword>
<dbReference type="GO" id="GO:0070181">
    <property type="term" value="F:small ribosomal subunit rRNA binding"/>
    <property type="evidence" value="ECO:0007669"/>
    <property type="project" value="TreeGrafter"/>
</dbReference>
<evidence type="ECO:0000256" key="4">
    <source>
        <dbReference type="ARBA" id="ARBA00022884"/>
    </source>
</evidence>
<dbReference type="AlphaFoldDB" id="A0A7V0NEL2"/>
<dbReference type="FunFam" id="1.20.58.110:FF:000001">
    <property type="entry name" value="30S ribosomal protein S20"/>
    <property type="match status" value="1"/>
</dbReference>
<dbReference type="NCBIfam" id="TIGR00029">
    <property type="entry name" value="S20"/>
    <property type="match status" value="1"/>
</dbReference>
<dbReference type="Proteomes" id="UP000885706">
    <property type="component" value="Unassembled WGS sequence"/>
</dbReference>
<accession>A0A7V0NEL2</accession>
<evidence type="ECO:0000256" key="1">
    <source>
        <dbReference type="ARBA" id="ARBA00003134"/>
    </source>
</evidence>
<evidence type="ECO:0000313" key="9">
    <source>
        <dbReference type="EMBL" id="HDD35781.1"/>
    </source>
</evidence>
<evidence type="ECO:0000256" key="6">
    <source>
        <dbReference type="ARBA" id="ARBA00023274"/>
    </source>
</evidence>
<evidence type="ECO:0000256" key="7">
    <source>
        <dbReference type="ARBA" id="ARBA00035136"/>
    </source>
</evidence>
<dbReference type="Pfam" id="PF01649">
    <property type="entry name" value="Ribosomal_S20p"/>
    <property type="match status" value="1"/>
</dbReference>
<evidence type="ECO:0000256" key="5">
    <source>
        <dbReference type="ARBA" id="ARBA00022980"/>
    </source>
</evidence>
<dbReference type="Gene3D" id="1.20.58.110">
    <property type="entry name" value="Ribosomal protein S20"/>
    <property type="match status" value="1"/>
</dbReference>
<reference evidence="9" key="1">
    <citation type="journal article" date="2020" name="mSystems">
        <title>Genome- and Community-Level Interaction Insights into Carbon Utilization and Element Cycling Functions of Hydrothermarchaeota in Hydrothermal Sediment.</title>
        <authorList>
            <person name="Zhou Z."/>
            <person name="Liu Y."/>
            <person name="Xu W."/>
            <person name="Pan J."/>
            <person name="Luo Z.H."/>
            <person name="Li M."/>
        </authorList>
    </citation>
    <scope>NUCLEOTIDE SEQUENCE [LARGE SCALE GENOMIC DNA]</scope>
    <source>
        <strain evidence="9">HyVt-113</strain>
    </source>
</reference>
<sequence length="94" mass="10918">MAHHRSAIKRAKQIEKRRIRNRFYRTRVKNTIKKVRQAIASNSLAEAEKALQQAVSIISRAASKGVLHWRNASRKISRLSKQVYLLKRTTQPNV</sequence>
<dbReference type="GO" id="GO:0005829">
    <property type="term" value="C:cytosol"/>
    <property type="evidence" value="ECO:0007669"/>
    <property type="project" value="TreeGrafter"/>
</dbReference>